<dbReference type="PANTHER" id="PTHR33121">
    <property type="entry name" value="CYCLIC DI-GMP PHOSPHODIESTERASE PDEF"/>
    <property type="match status" value="1"/>
</dbReference>
<dbReference type="InterPro" id="IPR000160">
    <property type="entry name" value="GGDEF_dom"/>
</dbReference>
<dbReference type="Gene3D" id="3.30.70.270">
    <property type="match status" value="1"/>
</dbReference>
<dbReference type="Pfam" id="PF00990">
    <property type="entry name" value="GGDEF"/>
    <property type="match status" value="1"/>
</dbReference>
<evidence type="ECO:0000313" key="6">
    <source>
        <dbReference type="Proteomes" id="UP000622638"/>
    </source>
</evidence>
<dbReference type="SMART" id="SM00267">
    <property type="entry name" value="GGDEF"/>
    <property type="match status" value="1"/>
</dbReference>
<feature type="domain" description="EAL" evidence="2">
    <location>
        <begin position="25"/>
        <end position="276"/>
    </location>
</feature>
<dbReference type="Pfam" id="PF00563">
    <property type="entry name" value="EAL"/>
    <property type="match status" value="1"/>
</dbReference>
<comment type="caution">
    <text evidence="5">The sequence shown here is derived from an EMBL/GenBank/DDBJ whole genome shotgun (WGS) entry which is preliminary data.</text>
</comment>
<dbReference type="Proteomes" id="UP000622638">
    <property type="component" value="Unassembled WGS sequence"/>
</dbReference>
<dbReference type="Gene3D" id="3.10.580.10">
    <property type="entry name" value="CBS-domain"/>
    <property type="match status" value="1"/>
</dbReference>
<name>A0ABQ1KYQ5_9BURK</name>
<dbReference type="CDD" id="cd04598">
    <property type="entry name" value="CBS_pair_GGDEF_EAL"/>
    <property type="match status" value="1"/>
</dbReference>
<dbReference type="InterPro" id="IPR029787">
    <property type="entry name" value="Nucleotide_cyclase"/>
</dbReference>
<dbReference type="PROSITE" id="PS50887">
    <property type="entry name" value="GGDEF"/>
    <property type="match status" value="1"/>
</dbReference>
<evidence type="ECO:0000256" key="1">
    <source>
        <dbReference type="PROSITE-ProRule" id="PRU00703"/>
    </source>
</evidence>
<dbReference type="CDD" id="cd01949">
    <property type="entry name" value="GGDEF"/>
    <property type="match status" value="1"/>
</dbReference>
<dbReference type="PANTHER" id="PTHR33121:SF76">
    <property type="entry name" value="SIGNALING PROTEIN"/>
    <property type="match status" value="1"/>
</dbReference>
<keyword evidence="1" id="KW-0129">CBS domain</keyword>
<dbReference type="InterPro" id="IPR000644">
    <property type="entry name" value="CBS_dom"/>
</dbReference>
<dbReference type="SUPFAM" id="SSF55073">
    <property type="entry name" value="Nucleotide cyclase"/>
    <property type="match status" value="1"/>
</dbReference>
<sequence length="613" mass="68974">MTSATALLFPVLPAANLTHLHADGDRLTAAYLRDILARRQLTALFQPIIHMGTGDIVGYEGLIRGPSDSPLHAPMSLFKAARDNGLMREVESLCRRVVLERFAELALPGRLFLNVSPDCLLPQRPGSHGETLDTIRQIGIAPERVIIELTENQPTYDYALMRDAVLHYRDMGFGIAIDDLGEGFSSLRLWSELRPEYVKIDMHFIQGINHDAVKLQFVRSIQQIAEKSDTLVIAEGIETQAELLVLRDLGIGFAQGYHLGRPHPTPARALPAEVAQALSRNGVAVYPQRQAENTSVSILKLLHRVAAVPPSMTNNEVYELFLREPKLLIVPVVDEDVPLGLISRFDVIEHFARPYQRELYGKKSCRQFMDSTPLIADKDTSLQDLSYRMVESDAHHLFNGFIITDEGRYLGMGTGHDLMREITQMQINAARYANPLTQLPGNVPINEHIDRLLASGTRFWVCYCDLDHFKPFNDVYGYRRGDDVIQLAGRILSGHCDPDRDFVGHIGGDDFMLLFQSEDWESRCAAILAEFAGSITAFYSNDDCERGGYFSEDRQGRKVFYSLMSLSLGVIKVEPRQYYSHHQIATSAAEAKKQAKKIHGNSLFLDRRQEPQR</sequence>
<keyword evidence="6" id="KW-1185">Reference proteome</keyword>
<dbReference type="SUPFAM" id="SSF54631">
    <property type="entry name" value="CBS-domain pair"/>
    <property type="match status" value="1"/>
</dbReference>
<dbReference type="EMBL" id="BMKG01000020">
    <property type="protein sequence ID" value="GGC15442.1"/>
    <property type="molecule type" value="Genomic_DNA"/>
</dbReference>
<dbReference type="InterPro" id="IPR035919">
    <property type="entry name" value="EAL_sf"/>
</dbReference>
<evidence type="ECO:0000313" key="5">
    <source>
        <dbReference type="EMBL" id="GGC15442.1"/>
    </source>
</evidence>
<evidence type="ECO:0000259" key="4">
    <source>
        <dbReference type="PROSITE" id="PS51371"/>
    </source>
</evidence>
<dbReference type="CDD" id="cd01948">
    <property type="entry name" value="EAL"/>
    <property type="match status" value="1"/>
</dbReference>
<dbReference type="PROSITE" id="PS50883">
    <property type="entry name" value="EAL"/>
    <property type="match status" value="1"/>
</dbReference>
<evidence type="ECO:0000259" key="2">
    <source>
        <dbReference type="PROSITE" id="PS50883"/>
    </source>
</evidence>
<organism evidence="5 6">
    <name type="scientific">Pseudoduganella buxea</name>
    <dbReference type="NCBI Taxonomy" id="1949069"/>
    <lineage>
        <taxon>Bacteria</taxon>
        <taxon>Pseudomonadati</taxon>
        <taxon>Pseudomonadota</taxon>
        <taxon>Betaproteobacteria</taxon>
        <taxon>Burkholderiales</taxon>
        <taxon>Oxalobacteraceae</taxon>
        <taxon>Telluria group</taxon>
        <taxon>Pseudoduganella</taxon>
    </lineage>
</organism>
<reference evidence="6" key="1">
    <citation type="journal article" date="2019" name="Int. J. Syst. Evol. Microbiol.">
        <title>The Global Catalogue of Microorganisms (GCM) 10K type strain sequencing project: providing services to taxonomists for standard genome sequencing and annotation.</title>
        <authorList>
            <consortium name="The Broad Institute Genomics Platform"/>
            <consortium name="The Broad Institute Genome Sequencing Center for Infectious Disease"/>
            <person name="Wu L."/>
            <person name="Ma J."/>
        </authorList>
    </citation>
    <scope>NUCLEOTIDE SEQUENCE [LARGE SCALE GENOMIC DNA]</scope>
    <source>
        <strain evidence="6">CGMCC 1.15931</strain>
    </source>
</reference>
<protein>
    <submittedName>
        <fullName evidence="5">Diguanylate phosphodiesterase</fullName>
    </submittedName>
</protein>
<dbReference type="NCBIfam" id="TIGR00254">
    <property type="entry name" value="GGDEF"/>
    <property type="match status" value="1"/>
</dbReference>
<dbReference type="InterPro" id="IPR046342">
    <property type="entry name" value="CBS_dom_sf"/>
</dbReference>
<dbReference type="InterPro" id="IPR050706">
    <property type="entry name" value="Cyclic-di-GMP_PDE-like"/>
</dbReference>
<dbReference type="InterPro" id="IPR001633">
    <property type="entry name" value="EAL_dom"/>
</dbReference>
<gene>
    <name evidence="5" type="ORF">GCM10011572_40970</name>
</gene>
<feature type="domain" description="CBS" evidence="4">
    <location>
        <begin position="301"/>
        <end position="359"/>
    </location>
</feature>
<dbReference type="Pfam" id="PF00571">
    <property type="entry name" value="CBS"/>
    <property type="match status" value="2"/>
</dbReference>
<dbReference type="Gene3D" id="3.20.20.450">
    <property type="entry name" value="EAL domain"/>
    <property type="match status" value="1"/>
</dbReference>
<dbReference type="PROSITE" id="PS51371">
    <property type="entry name" value="CBS"/>
    <property type="match status" value="2"/>
</dbReference>
<dbReference type="SMART" id="SM00052">
    <property type="entry name" value="EAL"/>
    <property type="match status" value="1"/>
</dbReference>
<evidence type="ECO:0000259" key="3">
    <source>
        <dbReference type="PROSITE" id="PS50887"/>
    </source>
</evidence>
<dbReference type="InterPro" id="IPR043128">
    <property type="entry name" value="Rev_trsase/Diguanyl_cyclase"/>
</dbReference>
<feature type="domain" description="GGDEF" evidence="3">
    <location>
        <begin position="457"/>
        <end position="608"/>
    </location>
</feature>
<accession>A0ABQ1KYQ5</accession>
<feature type="domain" description="CBS" evidence="4">
    <location>
        <begin position="369"/>
        <end position="430"/>
    </location>
</feature>
<dbReference type="SUPFAM" id="SSF141868">
    <property type="entry name" value="EAL domain-like"/>
    <property type="match status" value="1"/>
</dbReference>
<proteinExistence type="predicted"/>